<keyword evidence="3" id="KW-1185">Reference proteome</keyword>
<evidence type="ECO:0000313" key="3">
    <source>
        <dbReference type="Proteomes" id="UP000494363"/>
    </source>
</evidence>
<evidence type="ECO:0000256" key="1">
    <source>
        <dbReference type="SAM" id="MobiDB-lite"/>
    </source>
</evidence>
<gene>
    <name evidence="2" type="ORF">LMG29542_07144</name>
</gene>
<sequence length="192" mass="21485">MWIFARSPIQAGFLTTLRSYSGSSHRLQLAFPEHSPNHSALFWLLRPEPFFAPPLHVEPISGHHTDRCRIRCGKRVIAKSGYARCSIETGNHDRGMSDHHRYGGRACLRPRCTAEKNPFRGKMTVAATTVFPMIAAWISSSQQDAGHRIRQRTPCMATAFPIIGTTSEHSASHIRARRRKSSAMFSLGPLPP</sequence>
<feature type="region of interest" description="Disordered" evidence="1">
    <location>
        <begin position="167"/>
        <end position="192"/>
    </location>
</feature>
<protein>
    <submittedName>
        <fullName evidence="2">Uncharacterized protein</fullName>
    </submittedName>
</protein>
<reference evidence="2 3" key="1">
    <citation type="submission" date="2020-04" db="EMBL/GenBank/DDBJ databases">
        <authorList>
            <person name="De Canck E."/>
        </authorList>
    </citation>
    <scope>NUCLEOTIDE SEQUENCE [LARGE SCALE GENOMIC DNA]</scope>
    <source>
        <strain evidence="2 3">LMG 29542</strain>
    </source>
</reference>
<dbReference type="AlphaFoldDB" id="A0A6J5F2Z2"/>
<feature type="compositionally biased region" description="Basic residues" evidence="1">
    <location>
        <begin position="172"/>
        <end position="181"/>
    </location>
</feature>
<name>A0A6J5F2Z2_9BURK</name>
<accession>A0A6J5F2Z2</accession>
<proteinExistence type="predicted"/>
<organism evidence="2 3">
    <name type="scientific">Paraburkholderia humisilvae</name>
    <dbReference type="NCBI Taxonomy" id="627669"/>
    <lineage>
        <taxon>Bacteria</taxon>
        <taxon>Pseudomonadati</taxon>
        <taxon>Pseudomonadota</taxon>
        <taxon>Betaproteobacteria</taxon>
        <taxon>Burkholderiales</taxon>
        <taxon>Burkholderiaceae</taxon>
        <taxon>Paraburkholderia</taxon>
    </lineage>
</organism>
<dbReference type="EMBL" id="CADIKH010000070">
    <property type="protein sequence ID" value="CAB3773200.1"/>
    <property type="molecule type" value="Genomic_DNA"/>
</dbReference>
<dbReference type="Proteomes" id="UP000494363">
    <property type="component" value="Unassembled WGS sequence"/>
</dbReference>
<evidence type="ECO:0000313" key="2">
    <source>
        <dbReference type="EMBL" id="CAB3773200.1"/>
    </source>
</evidence>